<proteinExistence type="predicted"/>
<sequence length="489" mass="58602">MKPREKKIYLRETTDISLLEEKSEYSFTNILPLRHINIIDRDIYFNRIYENQKKGKIQLQKMLDEVKKVTFSKDELIHWFYKVKDDAVNEAHHIMIRHEASFGGDDSDIDFERIGLLTGIYEEAEKFISIMIAIEPIDKNSPHYSILDELEQIDKEFIESNNIPGFYNVQSHPKYKLRKFQVKNLHEDWYSELDKYKDSEHISEEFGNIERLLDRYHSDFTWSMYKIKPRGEIKSYLEFHYNSFKKDKYLFVNHIEFRILPQLENFTRTDHKLYEKLIYEWINEKREKLNNEEKDFLLNSITSVCLTFLDNVFEYKKAQSENKYNIILRDFLKHRINNRKWSIKDQSMGGTTDPKVESNTSGIAFRDLIIENEDGNHLSAIECLRIKSIPKDESSDTIIKEHLVKIFRNEPIGISPLFVISYCETKSFEDTWNKYLNYITQIDFGQYQHLSLETEIGIEEYSNLKVAKMNHYRSLKNIEVYHLFINMNP</sequence>
<accession>A0ABX5PZB8</accession>
<protein>
    <submittedName>
        <fullName evidence="1">Uncharacterized protein</fullName>
    </submittedName>
</protein>
<name>A0ABX5PZB8_9FLAO</name>
<comment type="caution">
    <text evidence="1">The sequence shown here is derived from an EMBL/GenBank/DDBJ whole genome shotgun (WGS) entry which is preliminary data.</text>
</comment>
<dbReference type="Proteomes" id="UP000248584">
    <property type="component" value="Unassembled WGS sequence"/>
</dbReference>
<keyword evidence="2" id="KW-1185">Reference proteome</keyword>
<dbReference type="EMBL" id="QKZR01000001">
    <property type="protein sequence ID" value="PZX43080.1"/>
    <property type="molecule type" value="Genomic_DNA"/>
</dbReference>
<organism evidence="1 2">
    <name type="scientific">Nonlabens dokdonensis</name>
    <dbReference type="NCBI Taxonomy" id="328515"/>
    <lineage>
        <taxon>Bacteria</taxon>
        <taxon>Pseudomonadati</taxon>
        <taxon>Bacteroidota</taxon>
        <taxon>Flavobacteriia</taxon>
        <taxon>Flavobacteriales</taxon>
        <taxon>Flavobacteriaceae</taxon>
        <taxon>Nonlabens</taxon>
    </lineage>
</organism>
<evidence type="ECO:0000313" key="1">
    <source>
        <dbReference type="EMBL" id="PZX43080.1"/>
    </source>
</evidence>
<reference evidence="1 2" key="1">
    <citation type="submission" date="2018-06" db="EMBL/GenBank/DDBJ databases">
        <title>Genomic Encyclopedia of Archaeal and Bacterial Type Strains, Phase II (KMG-II): from individual species to whole genera.</title>
        <authorList>
            <person name="Goeker M."/>
        </authorList>
    </citation>
    <scope>NUCLEOTIDE SEQUENCE [LARGE SCALE GENOMIC DNA]</scope>
    <source>
        <strain evidence="1 2">DSM 17205</strain>
    </source>
</reference>
<evidence type="ECO:0000313" key="2">
    <source>
        <dbReference type="Proteomes" id="UP000248584"/>
    </source>
</evidence>
<gene>
    <name evidence="1" type="ORF">LX97_00079</name>
</gene>
<dbReference type="RefSeq" id="WP_015360877.1">
    <property type="nucleotide sequence ID" value="NZ_QKZR01000001.1"/>
</dbReference>